<feature type="transmembrane region" description="Helical" evidence="1">
    <location>
        <begin position="38"/>
        <end position="57"/>
    </location>
</feature>
<name>A0A0A9CVX8_ARUDO</name>
<reference evidence="2" key="1">
    <citation type="submission" date="2014-09" db="EMBL/GenBank/DDBJ databases">
        <authorList>
            <person name="Magalhaes I.L.F."/>
            <person name="Oliveira U."/>
            <person name="Santos F.R."/>
            <person name="Vidigal T.H.D.A."/>
            <person name="Brescovit A.D."/>
            <person name="Santos A.J."/>
        </authorList>
    </citation>
    <scope>NUCLEOTIDE SEQUENCE</scope>
    <source>
        <tissue evidence="2">Shoot tissue taken approximately 20 cm above the soil surface</tissue>
    </source>
</reference>
<evidence type="ECO:0000256" key="1">
    <source>
        <dbReference type="SAM" id="Phobius"/>
    </source>
</evidence>
<protein>
    <submittedName>
        <fullName evidence="2">Uncharacterized protein</fullName>
    </submittedName>
</protein>
<proteinExistence type="predicted"/>
<dbReference type="AlphaFoldDB" id="A0A0A9CVX8"/>
<dbReference type="EMBL" id="GBRH01218139">
    <property type="protein sequence ID" value="JAD79756.1"/>
    <property type="molecule type" value="Transcribed_RNA"/>
</dbReference>
<keyword evidence="1" id="KW-1133">Transmembrane helix</keyword>
<evidence type="ECO:0000313" key="2">
    <source>
        <dbReference type="EMBL" id="JAD79756.1"/>
    </source>
</evidence>
<keyword evidence="1" id="KW-0812">Transmembrane</keyword>
<sequence length="62" mass="7337">MLYAQKLSYEYPTKSPHHMTSMLCPVRQRLPQAEPLKWLSFFFVFACSTIQLLLHYVSLDET</sequence>
<reference evidence="2" key="2">
    <citation type="journal article" date="2015" name="Data Brief">
        <title>Shoot transcriptome of the giant reed, Arundo donax.</title>
        <authorList>
            <person name="Barrero R.A."/>
            <person name="Guerrero F.D."/>
            <person name="Moolhuijzen P."/>
            <person name="Goolsby J.A."/>
            <person name="Tidwell J."/>
            <person name="Bellgard S.E."/>
            <person name="Bellgard M.I."/>
        </authorList>
    </citation>
    <scope>NUCLEOTIDE SEQUENCE</scope>
    <source>
        <tissue evidence="2">Shoot tissue taken approximately 20 cm above the soil surface</tissue>
    </source>
</reference>
<organism evidence="2">
    <name type="scientific">Arundo donax</name>
    <name type="common">Giant reed</name>
    <name type="synonym">Donax arundinaceus</name>
    <dbReference type="NCBI Taxonomy" id="35708"/>
    <lineage>
        <taxon>Eukaryota</taxon>
        <taxon>Viridiplantae</taxon>
        <taxon>Streptophyta</taxon>
        <taxon>Embryophyta</taxon>
        <taxon>Tracheophyta</taxon>
        <taxon>Spermatophyta</taxon>
        <taxon>Magnoliopsida</taxon>
        <taxon>Liliopsida</taxon>
        <taxon>Poales</taxon>
        <taxon>Poaceae</taxon>
        <taxon>PACMAD clade</taxon>
        <taxon>Arundinoideae</taxon>
        <taxon>Arundineae</taxon>
        <taxon>Arundo</taxon>
    </lineage>
</organism>
<keyword evidence="1" id="KW-0472">Membrane</keyword>
<accession>A0A0A9CVX8</accession>